<dbReference type="RefSeq" id="WP_377968195.1">
    <property type="nucleotide sequence ID" value="NZ_JBHZOL010000115.1"/>
</dbReference>
<evidence type="ECO:0000313" key="2">
    <source>
        <dbReference type="Proteomes" id="UP001600165"/>
    </source>
</evidence>
<keyword evidence="2" id="KW-1185">Reference proteome</keyword>
<gene>
    <name evidence="1" type="ORF">ACFVKH_19995</name>
</gene>
<protein>
    <submittedName>
        <fullName evidence="1">Uncharacterized protein</fullName>
    </submittedName>
</protein>
<name>A0ABW6IK14_9CYAN</name>
<dbReference type="Proteomes" id="UP001600165">
    <property type="component" value="Unassembled WGS sequence"/>
</dbReference>
<organism evidence="1 2">
    <name type="scientific">Almyronema epifaneia S1</name>
    <dbReference type="NCBI Taxonomy" id="2991925"/>
    <lineage>
        <taxon>Bacteria</taxon>
        <taxon>Bacillati</taxon>
        <taxon>Cyanobacteriota</taxon>
        <taxon>Cyanophyceae</taxon>
        <taxon>Nodosilineales</taxon>
        <taxon>Nodosilineaceae</taxon>
        <taxon>Almyronema</taxon>
        <taxon>Almyronema epifaneia</taxon>
    </lineage>
</organism>
<evidence type="ECO:0000313" key="1">
    <source>
        <dbReference type="EMBL" id="MFE4108566.1"/>
    </source>
</evidence>
<comment type="caution">
    <text evidence="1">The sequence shown here is derived from an EMBL/GenBank/DDBJ whole genome shotgun (WGS) entry which is preliminary data.</text>
</comment>
<reference evidence="1 2" key="1">
    <citation type="submission" date="2024-10" db="EMBL/GenBank/DDBJ databases">
        <authorList>
            <person name="Ratan Roy A."/>
            <person name="Morales Sandoval P.H."/>
            <person name="De Los Santos Villalobos S."/>
            <person name="Chakraborty S."/>
            <person name="Mukherjee J."/>
        </authorList>
    </citation>
    <scope>NUCLEOTIDE SEQUENCE [LARGE SCALE GENOMIC DNA]</scope>
    <source>
        <strain evidence="1 2">S1</strain>
    </source>
</reference>
<proteinExistence type="predicted"/>
<accession>A0ABW6IK14</accession>
<sequence length="198" mass="20871">MSKYGKRRLVWVIPFNGSPVRYGFLTNIDQAQGTQLGQTAIGGTVPQGYVFGANSPKPARASKAFASGTVSSFVNAGNIASARQQGWRVGKARLRRGGSRKKSSVVYVTLGGVNYAWTMPNDTKTKIGGDLAALGIKTTTGQETNLVFGASNPTPPKAYKTVGTGSSINLISTFYDPQRSLPAGWQAAATGIDPTRNP</sequence>
<dbReference type="EMBL" id="JBHZOL010000115">
    <property type="protein sequence ID" value="MFE4108566.1"/>
    <property type="molecule type" value="Genomic_DNA"/>
</dbReference>